<accession>A0A0D8YAJ9</accession>
<keyword evidence="3" id="KW-0235">DNA replication</keyword>
<comment type="similarity">
    <text evidence="1">Belongs to the DCC1 family.</text>
</comment>
<keyword evidence="5" id="KW-1185">Reference proteome</keyword>
<proteinExistence type="inferred from homology"/>
<dbReference type="InterPro" id="IPR019128">
    <property type="entry name" value="Dcc1"/>
</dbReference>
<dbReference type="Proteomes" id="UP000053766">
    <property type="component" value="Unassembled WGS sequence"/>
</dbReference>
<dbReference type="PANTHER" id="PTHR13395">
    <property type="entry name" value="SISTER CHROMATID COHESION PROTEIN DCC1-RELATED"/>
    <property type="match status" value="1"/>
</dbReference>
<evidence type="ECO:0000256" key="2">
    <source>
        <dbReference type="ARBA" id="ARBA00017682"/>
    </source>
</evidence>
<evidence type="ECO:0000313" key="5">
    <source>
        <dbReference type="Proteomes" id="UP000053766"/>
    </source>
</evidence>
<dbReference type="Pfam" id="PF09724">
    <property type="entry name" value="Dcc1"/>
    <property type="match status" value="1"/>
</dbReference>
<protein>
    <recommendedName>
        <fullName evidence="2">Sister chromatid cohesion protein DCC1</fullName>
    </recommendedName>
</protein>
<dbReference type="GO" id="GO:0006260">
    <property type="term" value="P:DNA replication"/>
    <property type="evidence" value="ECO:0007669"/>
    <property type="project" value="UniProtKB-KW"/>
</dbReference>
<reference evidence="4 5" key="1">
    <citation type="submission" date="2013-11" db="EMBL/GenBank/DDBJ databases">
        <title>Draft genome of the bovine lungworm Dictyocaulus viviparus.</title>
        <authorList>
            <person name="Mitreva M."/>
        </authorList>
    </citation>
    <scope>NUCLEOTIDE SEQUENCE [LARGE SCALE GENOMIC DNA]</scope>
    <source>
        <strain evidence="4 5">HannoverDv2000</strain>
    </source>
</reference>
<dbReference type="PANTHER" id="PTHR13395:SF6">
    <property type="entry name" value="SISTER CHROMATID COHESION PROTEIN DCC1"/>
    <property type="match status" value="1"/>
</dbReference>
<dbReference type="GO" id="GO:0031390">
    <property type="term" value="C:Ctf18 RFC-like complex"/>
    <property type="evidence" value="ECO:0007669"/>
    <property type="project" value="InterPro"/>
</dbReference>
<dbReference type="GO" id="GO:0000775">
    <property type="term" value="C:chromosome, centromeric region"/>
    <property type="evidence" value="ECO:0007669"/>
    <property type="project" value="TreeGrafter"/>
</dbReference>
<dbReference type="OrthoDB" id="5865239at2759"/>
<dbReference type="STRING" id="29172.A0A0D8YAJ9"/>
<dbReference type="GO" id="GO:0000785">
    <property type="term" value="C:chromatin"/>
    <property type="evidence" value="ECO:0007669"/>
    <property type="project" value="TreeGrafter"/>
</dbReference>
<reference evidence="5" key="2">
    <citation type="journal article" date="2016" name="Sci. Rep.">
        <title>Dictyocaulus viviparus genome, variome and transcriptome elucidate lungworm biology and support future intervention.</title>
        <authorList>
            <person name="McNulty S.N."/>
            <person name="Strube C."/>
            <person name="Rosa B.A."/>
            <person name="Martin J.C."/>
            <person name="Tyagi R."/>
            <person name="Choi Y.J."/>
            <person name="Wang Q."/>
            <person name="Hallsworth Pepin K."/>
            <person name="Zhang X."/>
            <person name="Ozersky P."/>
            <person name="Wilson R.K."/>
            <person name="Sternberg P.W."/>
            <person name="Gasser R.B."/>
            <person name="Mitreva M."/>
        </authorList>
    </citation>
    <scope>NUCLEOTIDE SEQUENCE [LARGE SCALE GENOMIC DNA]</scope>
    <source>
        <strain evidence="5">HannoverDv2000</strain>
    </source>
</reference>
<evidence type="ECO:0000313" key="4">
    <source>
        <dbReference type="EMBL" id="KJH51621.1"/>
    </source>
</evidence>
<name>A0A0D8YAJ9_DICVI</name>
<gene>
    <name evidence="4" type="ORF">DICVIV_02157</name>
</gene>
<evidence type="ECO:0000256" key="3">
    <source>
        <dbReference type="ARBA" id="ARBA00022705"/>
    </source>
</evidence>
<dbReference type="GO" id="GO:0034088">
    <property type="term" value="P:maintenance of mitotic sister chromatid cohesion"/>
    <property type="evidence" value="ECO:0007669"/>
    <property type="project" value="TreeGrafter"/>
</dbReference>
<sequence>MDLFGRGPRESTASSIMVSVEITNLAHNYFELKKMTVVSIAGLRRMLQTGELLWEWPQSDENEGNTYTLEDLHNSVQMSELELSTALNNMPVVEHNGKIRWLSYDLRDRLLDFIVEAIDDDGMPNVTLNHLTANILRSFLPENVTDTIIEWFLRAMCKKTEDGDYDVDPDALSSARASQLLRTAPRFEIGDFYNRVDALMPLGISLNPSSLLGISIQYGNVRASYISYMSIDELPDDTRDRLASLFLKKKQWKFEEIAPFLSDICTDSKQVGLLLMNMCNSIQLNDGTRVYCSIRRI</sequence>
<evidence type="ECO:0000256" key="1">
    <source>
        <dbReference type="ARBA" id="ARBA00007017"/>
    </source>
</evidence>
<dbReference type="AlphaFoldDB" id="A0A0D8YAJ9"/>
<dbReference type="EMBL" id="KN716179">
    <property type="protein sequence ID" value="KJH51621.1"/>
    <property type="molecule type" value="Genomic_DNA"/>
</dbReference>
<organism evidence="4 5">
    <name type="scientific">Dictyocaulus viviparus</name>
    <name type="common">Bovine lungworm</name>
    <dbReference type="NCBI Taxonomy" id="29172"/>
    <lineage>
        <taxon>Eukaryota</taxon>
        <taxon>Metazoa</taxon>
        <taxon>Ecdysozoa</taxon>
        <taxon>Nematoda</taxon>
        <taxon>Chromadorea</taxon>
        <taxon>Rhabditida</taxon>
        <taxon>Rhabditina</taxon>
        <taxon>Rhabditomorpha</taxon>
        <taxon>Strongyloidea</taxon>
        <taxon>Metastrongylidae</taxon>
        <taxon>Dictyocaulus</taxon>
    </lineage>
</organism>